<comment type="caution">
    <text evidence="1">The sequence shown here is derived from an EMBL/GenBank/DDBJ whole genome shotgun (WGS) entry which is preliminary data.</text>
</comment>
<name>A0ACC3SHE2_9PEZI</name>
<sequence length="797" mass="86162">MDSVPDQHCCRTPLLHNTPPAGSRIVKGMDRRHTAEQSPPALRYSCPRYKDFRYATNLRESLRKWDKACSQIRVNWGLWCMFRGVSGIHCLDHQVFTTKDSMVRFSICALSALVTATVHGLNLTVGSGGGNTTSPLQYGVMFEDINHSGDGGIYAELIQNRAFQGSPVFPSNLSAWSPVNGASLSLKNLSEPLSSALPTSMNVATSGSTGKVGFTNSGWWGIDVKVQPYNGSFWVKGAYNGSFTVSLVSNLTNETFGSLTVGHGSTANQWTQYNYTLTPTVAAPNSNNSFELTFDAAGASDGSLDFNLISLFPPTYKNRPNGMRIDLMEALAGLNPSFLRLPGGNNLEGNDPPYRWIWNQTIGPLTDRPGRPGTWGYENTDGLGLIEYMWWCQDLGMEPILAVWSGLYLDGTLISNDSLEAYVQDSLNELEFLMGSTSTTYGALRARLGYPDPFPINYVEVGNEDNLNNGSATYSAYRFPDFYYAIKSAYPNITVIASTVQVDPWPAAGAAGDYHQYTRPDQFVSQFNFFDNFTSEHPTLIGEYANIQPNIPAGGGANFSVPRSPWPFWIGSVAEAVFLLGAERNADKIIGASYAPTLQNLNSYEWAPDLISFTADPAQDVLSTSWHMISLLSGTRIAETLPVVRGEVFGPAYYVAGVGGSGERILKTAVYNSSDEVAVGVAFEGVGQGATASLTVLTAPDPYSYNSVGSDVVSSSNTTITAGAGGVFSFSLPNLSVSVLVVEGGDVTNSTGTGYGSGRDGKGYWSGKAEWLEGSWWAKGGKGRKVIPRGYREVHLE</sequence>
<dbReference type="Proteomes" id="UP001320706">
    <property type="component" value="Unassembled WGS sequence"/>
</dbReference>
<dbReference type="EMBL" id="JAMKPW020000011">
    <property type="protein sequence ID" value="KAK8213456.1"/>
    <property type="molecule type" value="Genomic_DNA"/>
</dbReference>
<evidence type="ECO:0000313" key="1">
    <source>
        <dbReference type="EMBL" id="KAK8213456.1"/>
    </source>
</evidence>
<accession>A0ACC3SHE2</accession>
<gene>
    <name evidence="1" type="ORF">M8818_002757</name>
</gene>
<reference evidence="1" key="1">
    <citation type="submission" date="2024-02" db="EMBL/GenBank/DDBJ databases">
        <title>Metagenome Assembled Genome of Zalaria obscura JY119.</title>
        <authorList>
            <person name="Vighnesh L."/>
            <person name="Jagadeeshwari U."/>
            <person name="Venkata Ramana C."/>
            <person name="Sasikala C."/>
        </authorList>
    </citation>
    <scope>NUCLEOTIDE SEQUENCE</scope>
    <source>
        <strain evidence="1">JY119</strain>
    </source>
</reference>
<organism evidence="1 2">
    <name type="scientific">Zalaria obscura</name>
    <dbReference type="NCBI Taxonomy" id="2024903"/>
    <lineage>
        <taxon>Eukaryota</taxon>
        <taxon>Fungi</taxon>
        <taxon>Dikarya</taxon>
        <taxon>Ascomycota</taxon>
        <taxon>Pezizomycotina</taxon>
        <taxon>Dothideomycetes</taxon>
        <taxon>Dothideomycetidae</taxon>
        <taxon>Dothideales</taxon>
        <taxon>Zalariaceae</taxon>
        <taxon>Zalaria</taxon>
    </lineage>
</organism>
<keyword evidence="2" id="KW-1185">Reference proteome</keyword>
<proteinExistence type="predicted"/>
<protein>
    <submittedName>
        <fullName evidence="1">Uncharacterized protein</fullName>
    </submittedName>
</protein>
<evidence type="ECO:0000313" key="2">
    <source>
        <dbReference type="Proteomes" id="UP001320706"/>
    </source>
</evidence>